<dbReference type="Gene3D" id="2.40.70.10">
    <property type="entry name" value="Acid Proteases"/>
    <property type="match status" value="1"/>
</dbReference>
<feature type="domain" description="Peptidase A1" evidence="1">
    <location>
        <begin position="1"/>
        <end position="37"/>
    </location>
</feature>
<evidence type="ECO:0000259" key="1">
    <source>
        <dbReference type="PROSITE" id="PS51767"/>
    </source>
</evidence>
<evidence type="ECO:0000313" key="2">
    <source>
        <dbReference type="EMBL" id="CAD7410316.1"/>
    </source>
</evidence>
<dbReference type="EMBL" id="OD004666">
    <property type="protein sequence ID" value="CAD7410316.1"/>
    <property type="molecule type" value="Genomic_DNA"/>
</dbReference>
<gene>
    <name evidence="2" type="ORF">TPSB3V08_LOCUS7284</name>
</gene>
<protein>
    <recommendedName>
        <fullName evidence="1">Peptidase A1 domain-containing protein</fullName>
    </recommendedName>
</protein>
<accession>A0A7R9DAQ6</accession>
<dbReference type="PROSITE" id="PS51767">
    <property type="entry name" value="PEPTIDASE_A1"/>
    <property type="match status" value="1"/>
</dbReference>
<dbReference type="InterPro" id="IPR021109">
    <property type="entry name" value="Peptidase_aspartic_dom_sf"/>
</dbReference>
<dbReference type="AlphaFoldDB" id="A0A7R9DAQ6"/>
<sequence length="59" mass="6637">MGIDIPAPQGPLWILGDIFIGRFYTEFDMGNNRVGFAEAKSTKVENLAISAEFSNPYYY</sequence>
<organism evidence="2">
    <name type="scientific">Timema poppense</name>
    <name type="common">Walking stick</name>
    <dbReference type="NCBI Taxonomy" id="170557"/>
    <lineage>
        <taxon>Eukaryota</taxon>
        <taxon>Metazoa</taxon>
        <taxon>Ecdysozoa</taxon>
        <taxon>Arthropoda</taxon>
        <taxon>Hexapoda</taxon>
        <taxon>Insecta</taxon>
        <taxon>Pterygota</taxon>
        <taxon>Neoptera</taxon>
        <taxon>Polyneoptera</taxon>
        <taxon>Phasmatodea</taxon>
        <taxon>Timematodea</taxon>
        <taxon>Timematoidea</taxon>
        <taxon>Timematidae</taxon>
        <taxon>Timema</taxon>
    </lineage>
</organism>
<dbReference type="SUPFAM" id="SSF50630">
    <property type="entry name" value="Acid proteases"/>
    <property type="match status" value="1"/>
</dbReference>
<reference evidence="2" key="1">
    <citation type="submission" date="2020-11" db="EMBL/GenBank/DDBJ databases">
        <authorList>
            <person name="Tran Van P."/>
        </authorList>
    </citation>
    <scope>NUCLEOTIDE SEQUENCE</scope>
</reference>
<dbReference type="Pfam" id="PF00026">
    <property type="entry name" value="Asp"/>
    <property type="match status" value="1"/>
</dbReference>
<dbReference type="InterPro" id="IPR033121">
    <property type="entry name" value="PEPTIDASE_A1"/>
</dbReference>
<name>A0A7R9DAQ6_TIMPO</name>
<proteinExistence type="predicted"/>